<dbReference type="PANTHER" id="PTHR19446">
    <property type="entry name" value="REVERSE TRANSCRIPTASES"/>
    <property type="match status" value="1"/>
</dbReference>
<organism evidence="2 3">
    <name type="scientific">Popillia japonica</name>
    <name type="common">Japanese beetle</name>
    <dbReference type="NCBI Taxonomy" id="7064"/>
    <lineage>
        <taxon>Eukaryota</taxon>
        <taxon>Metazoa</taxon>
        <taxon>Ecdysozoa</taxon>
        <taxon>Arthropoda</taxon>
        <taxon>Hexapoda</taxon>
        <taxon>Insecta</taxon>
        <taxon>Pterygota</taxon>
        <taxon>Neoptera</taxon>
        <taxon>Endopterygota</taxon>
        <taxon>Coleoptera</taxon>
        <taxon>Polyphaga</taxon>
        <taxon>Scarabaeiformia</taxon>
        <taxon>Scarabaeidae</taxon>
        <taxon>Rutelinae</taxon>
        <taxon>Popillia</taxon>
    </lineage>
</organism>
<evidence type="ECO:0000259" key="1">
    <source>
        <dbReference type="Pfam" id="PF00078"/>
    </source>
</evidence>
<dbReference type="GO" id="GO:0003964">
    <property type="term" value="F:RNA-directed DNA polymerase activity"/>
    <property type="evidence" value="ECO:0007669"/>
    <property type="project" value="UniProtKB-KW"/>
</dbReference>
<dbReference type="EMBL" id="JASPKY010000216">
    <property type="protein sequence ID" value="KAK9719806.1"/>
    <property type="molecule type" value="Genomic_DNA"/>
</dbReference>
<gene>
    <name evidence="2" type="ORF">QE152_g22439</name>
</gene>
<sequence length="289" mass="33538">MGLGYKKISKGLFIPKTATASIVEKYKLISAETKRTFKSTARQNGKNFCESLNQDTPPDRIWKKLKDVRQNGKNFCESLNQDTPPDRIWKKLKDVILEEPLYKLAPYSTELNFRSEPQFNHTLCEPFNYEELERALKNNSNTRVRTAKKILLSIFNKIFLEEEEVQELKAGIIIPITKPGKHVKSPSDLRPITMLSCTLKTLERLIKFRLDWWTEKYNSISEQQFGFRQGRSTYDALTHLVTDIETTFTKNNYLIAVFIDVQKAYNKVDLQTLRLKLESIKVPPNIAAN</sequence>
<accession>A0AAW1KKP5</accession>
<reference evidence="2 3" key="1">
    <citation type="journal article" date="2024" name="BMC Genomics">
        <title>De novo assembly and annotation of Popillia japonica's genome with initial clues to its potential as an invasive pest.</title>
        <authorList>
            <person name="Cucini C."/>
            <person name="Boschi S."/>
            <person name="Funari R."/>
            <person name="Cardaioli E."/>
            <person name="Iannotti N."/>
            <person name="Marturano G."/>
            <person name="Paoli F."/>
            <person name="Bruttini M."/>
            <person name="Carapelli A."/>
            <person name="Frati F."/>
            <person name="Nardi F."/>
        </authorList>
    </citation>
    <scope>NUCLEOTIDE SEQUENCE [LARGE SCALE GENOMIC DNA]</scope>
    <source>
        <strain evidence="2">DMR45628</strain>
    </source>
</reference>
<keyword evidence="3" id="KW-1185">Reference proteome</keyword>
<keyword evidence="2" id="KW-0808">Transferase</keyword>
<evidence type="ECO:0000313" key="2">
    <source>
        <dbReference type="EMBL" id="KAK9719806.1"/>
    </source>
</evidence>
<proteinExistence type="predicted"/>
<dbReference type="CDD" id="cd01650">
    <property type="entry name" value="RT_nLTR_like"/>
    <property type="match status" value="1"/>
</dbReference>
<dbReference type="InterPro" id="IPR000477">
    <property type="entry name" value="RT_dom"/>
</dbReference>
<evidence type="ECO:0000313" key="3">
    <source>
        <dbReference type="Proteomes" id="UP001458880"/>
    </source>
</evidence>
<dbReference type="Pfam" id="PF00078">
    <property type="entry name" value="RVT_1"/>
    <property type="match status" value="1"/>
</dbReference>
<keyword evidence="2" id="KW-0548">Nucleotidyltransferase</keyword>
<feature type="domain" description="Reverse transcriptase" evidence="1">
    <location>
        <begin position="180"/>
        <end position="285"/>
    </location>
</feature>
<dbReference type="Proteomes" id="UP001458880">
    <property type="component" value="Unassembled WGS sequence"/>
</dbReference>
<comment type="caution">
    <text evidence="2">The sequence shown here is derived from an EMBL/GenBank/DDBJ whole genome shotgun (WGS) entry which is preliminary data.</text>
</comment>
<dbReference type="AlphaFoldDB" id="A0AAW1KKP5"/>
<name>A0AAW1KKP5_POPJA</name>
<keyword evidence="2" id="KW-0695">RNA-directed DNA polymerase</keyword>
<protein>
    <submittedName>
        <fullName evidence="2">Reverse transcriptase (RNA-dependent DNA polymerase)</fullName>
    </submittedName>
</protein>